<name>G4NN13_CHLT4</name>
<evidence type="ECO:0000256" key="1">
    <source>
        <dbReference type="SAM" id="MobiDB-lite"/>
    </source>
</evidence>
<dbReference type="Proteomes" id="UP000009287">
    <property type="component" value="Chromosome"/>
</dbReference>
<feature type="compositionally biased region" description="Polar residues" evidence="1">
    <location>
        <begin position="1"/>
        <end position="11"/>
    </location>
</feature>
<protein>
    <submittedName>
        <fullName evidence="2">Uncharacterized protein</fullName>
    </submittedName>
</protein>
<dbReference type="KEGG" id="cra:CTO_0993"/>
<gene>
    <name evidence="2" type="ordered locus">CTO_0993</name>
</gene>
<dbReference type="AlphaFoldDB" id="G4NN13"/>
<organism evidence="2 3">
    <name type="scientific">Chlamydia trachomatis serovar A (strain A2497)</name>
    <dbReference type="NCBI Taxonomy" id="580047"/>
    <lineage>
        <taxon>Bacteria</taxon>
        <taxon>Pseudomonadati</taxon>
        <taxon>Chlamydiota</taxon>
        <taxon>Chlamydiia</taxon>
        <taxon>Chlamydiales</taxon>
        <taxon>Chlamydiaceae</taxon>
        <taxon>Chlamydia/Chlamydophila group</taxon>
        <taxon>Chlamydia</taxon>
    </lineage>
</organism>
<accession>G4NN13</accession>
<evidence type="ECO:0000313" key="3">
    <source>
        <dbReference type="Proteomes" id="UP000009287"/>
    </source>
</evidence>
<evidence type="ECO:0000313" key="2">
    <source>
        <dbReference type="EMBL" id="AEP35511.1"/>
    </source>
</evidence>
<proteinExistence type="predicted"/>
<feature type="region of interest" description="Disordered" evidence="1">
    <location>
        <begin position="1"/>
        <end position="21"/>
    </location>
</feature>
<reference evidence="2 3" key="1">
    <citation type="journal article" date="2011" name="J. Exp. Med.">
        <title>A live-attenuated chlamydial vaccine protects against trachoma in nonhuman primates.</title>
        <authorList>
            <person name="Kari L."/>
            <person name="Whitmire W.M."/>
            <person name="Olivares-Zavaleta N."/>
            <person name="Goheen M.M."/>
            <person name="Taylor L.D."/>
            <person name="Carlson J.H."/>
            <person name="Sturdevant G.L."/>
            <person name="Lu C."/>
            <person name="Bakios L.E."/>
            <person name="Randall L.B."/>
            <person name="Parnell M.J."/>
            <person name="Zhong G."/>
            <person name="Caldwell H.D."/>
        </authorList>
    </citation>
    <scope>NUCLEOTIDE SEQUENCE [LARGE SCALE GENOMIC DNA]</scope>
    <source>
        <strain evidence="2 3">A2497</strain>
    </source>
</reference>
<sequence>MILVTHPTNLQRQKRQNPPLRKKVRKKIGFPYKNFYNPEI</sequence>
<dbReference type="EMBL" id="CP002401">
    <property type="protein sequence ID" value="AEP35511.1"/>
    <property type="molecule type" value="Genomic_DNA"/>
</dbReference>
<feature type="compositionally biased region" description="Basic residues" evidence="1">
    <location>
        <begin position="12"/>
        <end position="21"/>
    </location>
</feature>